<dbReference type="Pfam" id="PF13087">
    <property type="entry name" value="AAA_12"/>
    <property type="match status" value="1"/>
</dbReference>
<sequence length="1964" mass="220633">MFLRRSWYFWFQSDCTVSGWGVLGAERDIESRTFLGSSRGCEKPSSNRHPMEAIKPTTQGNIDAYYGSTCKFSHNLSSDGDGHHQRDKPPRPEETPEQQRAKSDYNAWRRTIKYLPQQNDERTIEQLWSGALDILNGDDREWQQMLARDLDSDDYHGREHIKTLLTLRSRPGKGETFIRLAGYFLSVITHGSLLDCLSVDTAVGALYNFISGTNGTRAISFFQHICEILANSHLNSHIQSTAIESTLQAMLVALRELLRREPRARFNEELTSLIDAMENTVQIVVGDTRNLLSPIALRQIREIRAIVARANGLLAQEGNEKEFSPDTVAKPSYPRNMVMPRDRHDNDKADITKIKIFPTTQEIMSDAIDFLPSTDLDQPHFLENKVERHIDTCFRLYRHDNFGDLKAALGCLMNAIEADPASLNNPRLNLGDFRAFHFPQAYISYVSFDQRRGLEMNISFQQLPNLRKKSAQDRRKWSTDARHDFSLTKDDYQCTITAKLVYHDQMNVSSAARLSCGKVKGILLEFPGVIPATFVPILENLQNMQKLSRLPFSQWILPDRIDTTLHGTRGHFLNIPSPLYTRQPGFTFRLNSILKPEEVDNRNISVSPTSSPNDESLVGLIEAHTGLDRGQSQALIAALTREFAFIQGPPGTGKSYLGVQLMKVLMDCKKSARLGPIIVVCYTNHALDQFLEHLIQIGIQKIIRIGGQSKSTILEELNLRKVSQPESKTKSENYLLHTSYQALEEESKKIKSNLGRLHGTAKRPNWKTLEYHLRSRYRQIHRQFRDTDDEGFKVAGRHPFDTWMPAGSSDVKLTTAQAKIVLEKARDNVNDLAQEERHALVNFWTQEICDFALDDLYERVRTTDSTQKQLVDIHDEVDRRVLQAADVVGITTTGLAKRISTLQRVRCKVVVCEEAGEVMEPHMISALLPFAEHVIQIGDHEQLRPQINNYGLSLESKQGGLYQLDRSQFERLSVGEAGRPRIPVAQLNVQRRMRPEISTLIRQTIYPRLVDHGTTIDLPDVVGMQKNMYWLDHDHLEVGQNSEMHHKSHSNLWEVEMVHALVRHIIRQGVYSSCDIAVLTPYTGQLQKLRSAMRSDFEIVLSDRDQDALEKDGFAGGSSADEASLSNSNYRKTALEKKKLSDLLRVATVDNFQGEEAKVVIVSLVRSNNGKKVGFLRTTNRINVLLSRAQHGMYLIGNSDTYSNVDMWQKVINMLRAADSIGNRLRLCCPRHPDTEIEVNEPGDFSKLSPEGGCRLACLWRLPDCGHMCQARCHSESMHNVFLCPQPCQRLHDPCKHACQKATCGEDCGKCHIKLSNVPLPCGHFKDDVYCFQAQNPSAIPCSVLVQKSVPGCKHVVNVACSVDVAVERYRCPTPCPTTLSCGHPCPGTCSSCSRKDDTGQVVTSHKDCTKQCGRPFGTCNHTCRKRCHGKDCGPCVSPCEVRCQHSKCTLSCHEACAPCVEKCTWECEHRGACTMPCSAPCNRLPCDQRCTKELACGHMCPGICGEICPNDCCHKCGNKQDARVDLYEMKTYAEIDVNESPIVVLGCGHFFTAETLDGHVGLNEVYTTNRVGEFNGLADINSTLATQIPRCPDCQRPIRQYVTQRYNRLINRAVMDEMSKRFLVSGKDELRGLEIQVDELEHDLEKSGNELRKTIPRAASNAALGTMVMADLRKRYHQPKELQKKLKDFLKKVAGRHQPTHKLYEAIVHSKRTSKAKDPGSIEDALVSLTIQDNTVPSVERDRRITLGGRMVQIKADCILLEDKFDISEALKAAFSAKTAELPGGSPGSHTEQFLKTCATFIADCSVESLPKLAVEASIYFATIARLYRSSGLSDEDQNKATGFVDEAKELLEKAQDLCKQPFQNAEQLGKAVEENIKLLRREWYEKVTEEELAEIKKAMLSGPKGIATHSGHWYNCANGHPFAIGECGMPMQQARCPECGAPIGGLQHQAVEGVTRATNMEG</sequence>
<dbReference type="EMBL" id="MCFA01000106">
    <property type="protein sequence ID" value="ORY07796.1"/>
    <property type="molecule type" value="Genomic_DNA"/>
</dbReference>
<dbReference type="CDD" id="cd06008">
    <property type="entry name" value="NF-X1-zinc-finger"/>
    <property type="match status" value="1"/>
</dbReference>
<dbReference type="InterPro" id="IPR046439">
    <property type="entry name" value="ZF_RZ_dom"/>
</dbReference>
<evidence type="ECO:0000313" key="13">
    <source>
        <dbReference type="Proteomes" id="UP000193144"/>
    </source>
</evidence>
<evidence type="ECO:0000256" key="8">
    <source>
        <dbReference type="ARBA" id="ARBA00022859"/>
    </source>
</evidence>
<dbReference type="STRING" id="1231657.A0A1Y1ZC76"/>
<dbReference type="PANTHER" id="PTHR10887">
    <property type="entry name" value="DNA2/NAM7 HELICASE FAMILY"/>
    <property type="match status" value="1"/>
</dbReference>
<dbReference type="GO" id="GO:0002376">
    <property type="term" value="P:immune system process"/>
    <property type="evidence" value="ECO:0007669"/>
    <property type="project" value="UniProtKB-KW"/>
</dbReference>
<keyword evidence="6" id="KW-0067">ATP-binding</keyword>
<name>A0A1Y1ZC76_9PLEO</name>
<feature type="compositionally biased region" description="Basic and acidic residues" evidence="10">
    <location>
        <begin position="80"/>
        <end position="103"/>
    </location>
</feature>
<evidence type="ECO:0000256" key="10">
    <source>
        <dbReference type="SAM" id="MobiDB-lite"/>
    </source>
</evidence>
<feature type="domain" description="RZ-type" evidence="11">
    <location>
        <begin position="1889"/>
        <end position="1964"/>
    </location>
</feature>
<feature type="region of interest" description="Disordered" evidence="10">
    <location>
        <begin position="76"/>
        <end position="103"/>
    </location>
</feature>
<keyword evidence="6" id="KW-0547">Nucleotide-binding</keyword>
<dbReference type="Gene3D" id="3.40.50.300">
    <property type="entry name" value="P-loop containing nucleotide triphosphate hydrolases"/>
    <property type="match status" value="2"/>
</dbReference>
<dbReference type="OrthoDB" id="2423195at2759"/>
<gene>
    <name evidence="12" type="ORF">BCR34DRAFT_630984</name>
</gene>
<dbReference type="Pfam" id="PF13086">
    <property type="entry name" value="AAA_11"/>
    <property type="match status" value="1"/>
</dbReference>
<dbReference type="InterPro" id="IPR027417">
    <property type="entry name" value="P-loop_NTPase"/>
</dbReference>
<keyword evidence="4" id="KW-0677">Repeat</keyword>
<keyword evidence="3" id="KW-0479">Metal-binding</keyword>
<dbReference type="InterPro" id="IPR041677">
    <property type="entry name" value="DNA2/NAM7_AAA_11"/>
</dbReference>
<dbReference type="Pfam" id="PF20173">
    <property type="entry name" value="ZnF_RZ-type"/>
    <property type="match status" value="1"/>
</dbReference>
<dbReference type="CDD" id="cd18808">
    <property type="entry name" value="SF1_C_Upf1"/>
    <property type="match status" value="1"/>
</dbReference>
<dbReference type="GO" id="GO:0031380">
    <property type="term" value="C:nuclear RNA-directed RNA polymerase complex"/>
    <property type="evidence" value="ECO:0007669"/>
    <property type="project" value="TreeGrafter"/>
</dbReference>
<dbReference type="GO" id="GO:0031048">
    <property type="term" value="P:regulatory ncRNA-mediated heterochromatin formation"/>
    <property type="evidence" value="ECO:0007669"/>
    <property type="project" value="TreeGrafter"/>
</dbReference>
<evidence type="ECO:0000256" key="1">
    <source>
        <dbReference type="ARBA" id="ARBA00004496"/>
    </source>
</evidence>
<dbReference type="SUPFAM" id="SSF52540">
    <property type="entry name" value="P-loop containing nucleoside triphosphate hydrolases"/>
    <property type="match status" value="1"/>
</dbReference>
<dbReference type="InterPro" id="IPR041679">
    <property type="entry name" value="DNA2/NAM7-like_C"/>
</dbReference>
<dbReference type="InterPro" id="IPR045055">
    <property type="entry name" value="DNA2/NAM7-like"/>
</dbReference>
<keyword evidence="6" id="KW-0378">Hydrolase</keyword>
<keyword evidence="2" id="KW-0963">Cytoplasm</keyword>
<evidence type="ECO:0000256" key="9">
    <source>
        <dbReference type="SAM" id="Coils"/>
    </source>
</evidence>
<evidence type="ECO:0000256" key="4">
    <source>
        <dbReference type="ARBA" id="ARBA00022737"/>
    </source>
</evidence>
<comment type="caution">
    <text evidence="12">The sequence shown here is derived from an EMBL/GenBank/DDBJ whole genome shotgun (WGS) entry which is preliminary data.</text>
</comment>
<keyword evidence="7" id="KW-0862">Zinc</keyword>
<evidence type="ECO:0000313" key="12">
    <source>
        <dbReference type="EMBL" id="ORY07796.1"/>
    </source>
</evidence>
<dbReference type="CDD" id="cd17936">
    <property type="entry name" value="EEXXEc_NFX1"/>
    <property type="match status" value="1"/>
</dbReference>
<feature type="coiled-coil region" evidence="9">
    <location>
        <begin position="1624"/>
        <end position="1651"/>
    </location>
</feature>
<dbReference type="SMART" id="SM00438">
    <property type="entry name" value="ZnF_NFX"/>
    <property type="match status" value="3"/>
</dbReference>
<evidence type="ECO:0000256" key="7">
    <source>
        <dbReference type="ARBA" id="ARBA00022833"/>
    </source>
</evidence>
<dbReference type="PANTHER" id="PTHR10887:SF445">
    <property type="entry name" value="NFX1-TYPE ZINC FINGER-CONTAINING PROTEIN 1"/>
    <property type="match status" value="1"/>
</dbReference>
<comment type="subcellular location">
    <subcellularLocation>
        <location evidence="1">Cytoplasm</location>
    </subcellularLocation>
</comment>
<dbReference type="GO" id="GO:0008270">
    <property type="term" value="F:zinc ion binding"/>
    <property type="evidence" value="ECO:0007669"/>
    <property type="project" value="UniProtKB-KW"/>
</dbReference>
<accession>A0A1Y1ZC76</accession>
<dbReference type="GO" id="GO:0004386">
    <property type="term" value="F:helicase activity"/>
    <property type="evidence" value="ECO:0007669"/>
    <property type="project" value="InterPro"/>
</dbReference>
<organism evidence="12 13">
    <name type="scientific">Clohesyomyces aquaticus</name>
    <dbReference type="NCBI Taxonomy" id="1231657"/>
    <lineage>
        <taxon>Eukaryota</taxon>
        <taxon>Fungi</taxon>
        <taxon>Dikarya</taxon>
        <taxon>Ascomycota</taxon>
        <taxon>Pezizomycotina</taxon>
        <taxon>Dothideomycetes</taxon>
        <taxon>Pleosporomycetidae</taxon>
        <taxon>Pleosporales</taxon>
        <taxon>Lindgomycetaceae</taxon>
        <taxon>Clohesyomyces</taxon>
    </lineage>
</organism>
<dbReference type="FunFam" id="3.40.50.300:FF:001660">
    <property type="entry name" value="NF-X1 finger and helicase protein, putative"/>
    <property type="match status" value="1"/>
</dbReference>
<dbReference type="PROSITE" id="PS51981">
    <property type="entry name" value="ZF_RZ"/>
    <property type="match status" value="1"/>
</dbReference>
<evidence type="ECO:0000256" key="5">
    <source>
        <dbReference type="ARBA" id="ARBA00022771"/>
    </source>
</evidence>
<protein>
    <submittedName>
        <fullName evidence="12">NFX1-type zinc finger-containing protein 1</fullName>
    </submittedName>
</protein>
<keyword evidence="9" id="KW-0175">Coiled coil</keyword>
<keyword evidence="8" id="KW-0391">Immunity</keyword>
<dbReference type="InterPro" id="IPR000967">
    <property type="entry name" value="Znf_NFX1"/>
</dbReference>
<dbReference type="GO" id="GO:0005737">
    <property type="term" value="C:cytoplasm"/>
    <property type="evidence" value="ECO:0007669"/>
    <property type="project" value="UniProtKB-SubCell"/>
</dbReference>
<evidence type="ECO:0000256" key="3">
    <source>
        <dbReference type="ARBA" id="ARBA00022723"/>
    </source>
</evidence>
<keyword evidence="13" id="KW-1185">Reference proteome</keyword>
<evidence type="ECO:0000259" key="11">
    <source>
        <dbReference type="PROSITE" id="PS51981"/>
    </source>
</evidence>
<reference evidence="12 13" key="1">
    <citation type="submission" date="2016-07" db="EMBL/GenBank/DDBJ databases">
        <title>Pervasive Adenine N6-methylation of Active Genes in Fungi.</title>
        <authorList>
            <consortium name="DOE Joint Genome Institute"/>
            <person name="Mondo S.J."/>
            <person name="Dannebaum R.O."/>
            <person name="Kuo R.C."/>
            <person name="Labutti K."/>
            <person name="Haridas S."/>
            <person name="Kuo A."/>
            <person name="Salamov A."/>
            <person name="Ahrendt S.R."/>
            <person name="Lipzen A."/>
            <person name="Sullivan W."/>
            <person name="Andreopoulos W.B."/>
            <person name="Clum A."/>
            <person name="Lindquist E."/>
            <person name="Daum C."/>
            <person name="Ramamoorthy G.K."/>
            <person name="Gryganskyi A."/>
            <person name="Culley D."/>
            <person name="Magnuson J.K."/>
            <person name="James T.Y."/>
            <person name="O'Malley M.A."/>
            <person name="Stajich J.E."/>
            <person name="Spatafora J.W."/>
            <person name="Visel A."/>
            <person name="Grigoriev I.V."/>
        </authorList>
    </citation>
    <scope>NUCLEOTIDE SEQUENCE [LARGE SCALE GENOMIC DNA]</scope>
    <source>
        <strain evidence="12 13">CBS 115471</strain>
    </source>
</reference>
<keyword evidence="5" id="KW-0863">Zinc-finger</keyword>
<dbReference type="InterPro" id="IPR047187">
    <property type="entry name" value="SF1_C_Upf1"/>
</dbReference>
<evidence type="ECO:0000256" key="2">
    <source>
        <dbReference type="ARBA" id="ARBA00022490"/>
    </source>
</evidence>
<keyword evidence="6" id="KW-0347">Helicase</keyword>
<feature type="coiled-coil region" evidence="9">
    <location>
        <begin position="815"/>
        <end position="842"/>
    </location>
</feature>
<proteinExistence type="predicted"/>
<evidence type="ECO:0000256" key="6">
    <source>
        <dbReference type="ARBA" id="ARBA00022806"/>
    </source>
</evidence>
<dbReference type="Proteomes" id="UP000193144">
    <property type="component" value="Unassembled WGS sequence"/>
</dbReference>